<name>A0ABY7FNB2_MYAAR</name>
<evidence type="ECO:0000313" key="2">
    <source>
        <dbReference type="EMBL" id="WAR22354.1"/>
    </source>
</evidence>
<evidence type="ECO:0000256" key="1">
    <source>
        <dbReference type="SAM" id="Phobius"/>
    </source>
</evidence>
<sequence>MSIFNMNISHCLRRKNHELYQPKQSDRRTTTIYAILYVHVRDQCSDSPGGILRSILVFLIIADMFFLLVYQPAVLMEFFGNDRWFHVN</sequence>
<organism evidence="2 3">
    <name type="scientific">Mya arenaria</name>
    <name type="common">Soft-shell clam</name>
    <dbReference type="NCBI Taxonomy" id="6604"/>
    <lineage>
        <taxon>Eukaryota</taxon>
        <taxon>Metazoa</taxon>
        <taxon>Spiralia</taxon>
        <taxon>Lophotrochozoa</taxon>
        <taxon>Mollusca</taxon>
        <taxon>Bivalvia</taxon>
        <taxon>Autobranchia</taxon>
        <taxon>Heteroconchia</taxon>
        <taxon>Euheterodonta</taxon>
        <taxon>Imparidentia</taxon>
        <taxon>Neoheterodontei</taxon>
        <taxon>Myida</taxon>
        <taxon>Myoidea</taxon>
        <taxon>Myidae</taxon>
        <taxon>Mya</taxon>
    </lineage>
</organism>
<proteinExistence type="predicted"/>
<reference evidence="2" key="1">
    <citation type="submission" date="2022-11" db="EMBL/GenBank/DDBJ databases">
        <title>Centuries of genome instability and evolution in soft-shell clam transmissible cancer (bioRxiv).</title>
        <authorList>
            <person name="Hart S.F.M."/>
            <person name="Yonemitsu M.A."/>
            <person name="Giersch R.M."/>
            <person name="Beal B.F."/>
            <person name="Arriagada G."/>
            <person name="Davis B.W."/>
            <person name="Ostrander E.A."/>
            <person name="Goff S.P."/>
            <person name="Metzger M.J."/>
        </authorList>
    </citation>
    <scope>NUCLEOTIDE SEQUENCE</scope>
    <source>
        <strain evidence="2">MELC-2E11</strain>
        <tissue evidence="2">Siphon/mantle</tissue>
    </source>
</reference>
<feature type="transmembrane region" description="Helical" evidence="1">
    <location>
        <begin position="51"/>
        <end position="70"/>
    </location>
</feature>
<protein>
    <submittedName>
        <fullName evidence="2">Uncharacterized protein</fullName>
    </submittedName>
</protein>
<keyword evidence="1" id="KW-1133">Transmembrane helix</keyword>
<accession>A0ABY7FNB2</accession>
<gene>
    <name evidence="2" type="ORF">MAR_016328</name>
</gene>
<evidence type="ECO:0000313" key="3">
    <source>
        <dbReference type="Proteomes" id="UP001164746"/>
    </source>
</evidence>
<keyword evidence="3" id="KW-1185">Reference proteome</keyword>
<keyword evidence="1" id="KW-0472">Membrane</keyword>
<dbReference type="Proteomes" id="UP001164746">
    <property type="component" value="Chromosome 12"/>
</dbReference>
<keyword evidence="1" id="KW-0812">Transmembrane</keyword>
<dbReference type="EMBL" id="CP111023">
    <property type="protein sequence ID" value="WAR22354.1"/>
    <property type="molecule type" value="Genomic_DNA"/>
</dbReference>